<name>A0A1Q9D4J1_SYMMI</name>
<evidence type="ECO:0000313" key="1">
    <source>
        <dbReference type="EMBL" id="OLP90064.1"/>
    </source>
</evidence>
<dbReference type="SUPFAM" id="SSF52540">
    <property type="entry name" value="P-loop containing nucleoside triphosphate hydrolases"/>
    <property type="match status" value="1"/>
</dbReference>
<dbReference type="OrthoDB" id="434731at2759"/>
<dbReference type="InterPro" id="IPR027417">
    <property type="entry name" value="P-loop_NTPase"/>
</dbReference>
<dbReference type="Gene3D" id="3.40.50.300">
    <property type="entry name" value="P-loop containing nucleotide triphosphate hydrolases"/>
    <property type="match status" value="1"/>
</dbReference>
<reference evidence="1 2" key="1">
    <citation type="submission" date="2016-02" db="EMBL/GenBank/DDBJ databases">
        <title>Genome analysis of coral dinoflagellate symbionts highlights evolutionary adaptations to a symbiotic lifestyle.</title>
        <authorList>
            <person name="Aranda M."/>
            <person name="Li Y."/>
            <person name="Liew Y.J."/>
            <person name="Baumgarten S."/>
            <person name="Simakov O."/>
            <person name="Wilson M."/>
            <person name="Piel J."/>
            <person name="Ashoor H."/>
            <person name="Bougouffa S."/>
            <person name="Bajic V.B."/>
            <person name="Ryu T."/>
            <person name="Ravasi T."/>
            <person name="Bayer T."/>
            <person name="Micklem G."/>
            <person name="Kim H."/>
            <person name="Bhak J."/>
            <person name="Lajeunesse T.C."/>
            <person name="Voolstra C.R."/>
        </authorList>
    </citation>
    <scope>NUCLEOTIDE SEQUENCE [LARGE SCALE GENOMIC DNA]</scope>
    <source>
        <strain evidence="1 2">CCMP2467</strain>
    </source>
</reference>
<dbReference type="Pfam" id="PF13469">
    <property type="entry name" value="Sulfotransfer_3"/>
    <property type="match status" value="1"/>
</dbReference>
<evidence type="ECO:0000313" key="2">
    <source>
        <dbReference type="Proteomes" id="UP000186817"/>
    </source>
</evidence>
<comment type="caution">
    <text evidence="1">The sequence shown here is derived from an EMBL/GenBank/DDBJ whole genome shotgun (WGS) entry which is preliminary data.</text>
</comment>
<organism evidence="1 2">
    <name type="scientific">Symbiodinium microadriaticum</name>
    <name type="common">Dinoflagellate</name>
    <name type="synonym">Zooxanthella microadriatica</name>
    <dbReference type="NCBI Taxonomy" id="2951"/>
    <lineage>
        <taxon>Eukaryota</taxon>
        <taxon>Sar</taxon>
        <taxon>Alveolata</taxon>
        <taxon>Dinophyceae</taxon>
        <taxon>Suessiales</taxon>
        <taxon>Symbiodiniaceae</taxon>
        <taxon>Symbiodinium</taxon>
    </lineage>
</organism>
<keyword evidence="2" id="KW-1185">Reference proteome</keyword>
<gene>
    <name evidence="1" type="ORF">AK812_SmicGene28416</name>
</gene>
<dbReference type="Proteomes" id="UP000186817">
    <property type="component" value="Unassembled WGS sequence"/>
</dbReference>
<dbReference type="EMBL" id="LSRX01000730">
    <property type="protein sequence ID" value="OLP90064.1"/>
    <property type="molecule type" value="Genomic_DNA"/>
</dbReference>
<dbReference type="AlphaFoldDB" id="A0A1Q9D4J1"/>
<accession>A0A1Q9D4J1</accession>
<protein>
    <recommendedName>
        <fullName evidence="3">Sulfotransferase domain-containing protein</fullName>
    </recommendedName>
</protein>
<evidence type="ECO:0008006" key="3">
    <source>
        <dbReference type="Google" id="ProtNLM"/>
    </source>
</evidence>
<sequence length="934" mass="103770">MTAASAGTKFIAERASSKARQFRNKRRMLRHLLQLAVVKALSSCEIRQSANVTAPKQEPTVSAAESFCGVLTDYMATSSLSVASCWRSWLAHTPTSPSCRSRDLFPLPRLESWPSQVDSDKVDTTCCLQVANMCLAALNSLEQGLKPTSTWEAVPTKPTTAQLSVQHHVAGRVARFLGRLNSELGSQLDWRNSFDIFEESSSNVYQGIRAADVDLPATAATCQPLDLISQELAAAITDASQVFPEVPKSQDQGAPFFSEAERGEYIQLTVRELNCGKLRLCREVAAVAGIFAAGKSGGRQRKIWNGASVSQLAQVPPKPRRLANPSCFLDVDVSAGESLYFSKRDAATFFDALKVPKALQKWFGQPAVQVRELVEAGMSLETIFSLCDDLPSRDVKADMWLYPANVVWPMGFSWSSAVAQDTTLAVCARAGIREESILSPDHSPPQQQQELVFVATDDTVLVHRDSKLGMQTLGNLDAAFLENGIPRNVKKVLNEFLTTLLLAPLLTAGLDRRPLSTLVCNMAERRGDFVRLTTSASDPVEVPRQAFGQLQERLFAAAAGVGYHDLLQSWLLWPSQGADLRLSVFLDETWCNFFGKHYQRPRPEQLKQKCGCTAVWLAKKFHRQLPCPPEKHSRADRIDPGHPETTMDLAKLAVEKCRLASAALDPGLDMKVLDCEPSECPTTLLQGRLDLVADRRSKQSRELLCTSSDCTPAVFIVSSGRTGSTSILHMLNLIPGYDIKGGNMMLWPDVYDMNKVREEDFKIYQHSGLYAWHHANGRNETELMCSMKMMLLGELNPSEHARVIGYKAIKWRFEEDLKDLELLMEAFPCAKVILSKRRSIDDQLLSQGEVFGSMDYYATEHANKAMDKFAKHHSDRSFSLDLEDFDVEHFNTLLGFLGEDDKCRYVDVVHDNAGRVRSPAKPLEWSAIRCNIGA</sequence>
<proteinExistence type="predicted"/>